<reference evidence="1" key="2">
    <citation type="journal article" date="2015" name="Fish Shellfish Immunol.">
        <title>Early steps in the European eel (Anguilla anguilla)-Vibrio vulnificus interaction in the gills: Role of the RtxA13 toxin.</title>
        <authorList>
            <person name="Callol A."/>
            <person name="Pajuelo D."/>
            <person name="Ebbesson L."/>
            <person name="Teles M."/>
            <person name="MacKenzie S."/>
            <person name="Amaro C."/>
        </authorList>
    </citation>
    <scope>NUCLEOTIDE SEQUENCE</scope>
</reference>
<name>A0A0E9XYV1_ANGAN</name>
<accession>A0A0E9XYV1</accession>
<organism evidence="1">
    <name type="scientific">Anguilla anguilla</name>
    <name type="common">European freshwater eel</name>
    <name type="synonym">Muraena anguilla</name>
    <dbReference type="NCBI Taxonomy" id="7936"/>
    <lineage>
        <taxon>Eukaryota</taxon>
        <taxon>Metazoa</taxon>
        <taxon>Chordata</taxon>
        <taxon>Craniata</taxon>
        <taxon>Vertebrata</taxon>
        <taxon>Euteleostomi</taxon>
        <taxon>Actinopterygii</taxon>
        <taxon>Neopterygii</taxon>
        <taxon>Teleostei</taxon>
        <taxon>Anguilliformes</taxon>
        <taxon>Anguillidae</taxon>
        <taxon>Anguilla</taxon>
    </lineage>
</organism>
<proteinExistence type="predicted"/>
<protein>
    <submittedName>
        <fullName evidence="1">Uncharacterized protein</fullName>
    </submittedName>
</protein>
<dbReference type="EMBL" id="GBXM01001719">
    <property type="protein sequence ID" value="JAI06859.1"/>
    <property type="molecule type" value="Transcribed_RNA"/>
</dbReference>
<evidence type="ECO:0000313" key="1">
    <source>
        <dbReference type="EMBL" id="JAI06859.1"/>
    </source>
</evidence>
<reference evidence="1" key="1">
    <citation type="submission" date="2014-11" db="EMBL/GenBank/DDBJ databases">
        <authorList>
            <person name="Amaro Gonzalez C."/>
        </authorList>
    </citation>
    <scope>NUCLEOTIDE SEQUENCE</scope>
</reference>
<sequence length="11" mass="1392">MQELILLQSWM</sequence>